<dbReference type="PANTHER" id="PTHR43881:SF1">
    <property type="entry name" value="GAMMA-GLUTAMYLTRANSPEPTIDASE (AFU_ORTHOLOGUE AFUA_4G13580)"/>
    <property type="match status" value="1"/>
</dbReference>
<dbReference type="InterPro" id="IPR043137">
    <property type="entry name" value="GGT_ssub_C"/>
</dbReference>
<dbReference type="Gene3D" id="1.10.246.130">
    <property type="match status" value="1"/>
</dbReference>
<keyword evidence="2" id="KW-1185">Reference proteome</keyword>
<accession>W4LQ88</accession>
<reference evidence="1 2" key="1">
    <citation type="journal article" date="2014" name="Nature">
        <title>An environmental bacterial taxon with a large and distinct metabolic repertoire.</title>
        <authorList>
            <person name="Wilson M.C."/>
            <person name="Mori T."/>
            <person name="Ruckert C."/>
            <person name="Uria A.R."/>
            <person name="Helf M.J."/>
            <person name="Takada K."/>
            <person name="Gernert C."/>
            <person name="Steffens U.A."/>
            <person name="Heycke N."/>
            <person name="Schmitt S."/>
            <person name="Rinke C."/>
            <person name="Helfrich E.J."/>
            <person name="Brachmann A.O."/>
            <person name="Gurgui C."/>
            <person name="Wakimoto T."/>
            <person name="Kracht M."/>
            <person name="Crusemann M."/>
            <person name="Hentschel U."/>
            <person name="Abe I."/>
            <person name="Matsunaga S."/>
            <person name="Kalinowski J."/>
            <person name="Takeyama H."/>
            <person name="Piel J."/>
        </authorList>
    </citation>
    <scope>NUCLEOTIDE SEQUENCE [LARGE SCALE GENOMIC DNA]</scope>
    <source>
        <strain evidence="2">TSY2</strain>
    </source>
</reference>
<dbReference type="Pfam" id="PF01019">
    <property type="entry name" value="G_glu_transpept"/>
    <property type="match status" value="1"/>
</dbReference>
<evidence type="ECO:0008006" key="3">
    <source>
        <dbReference type="Google" id="ProtNLM"/>
    </source>
</evidence>
<dbReference type="Proteomes" id="UP000019140">
    <property type="component" value="Unassembled WGS sequence"/>
</dbReference>
<evidence type="ECO:0000313" key="1">
    <source>
        <dbReference type="EMBL" id="ETX00030.1"/>
    </source>
</evidence>
<dbReference type="InterPro" id="IPR052896">
    <property type="entry name" value="GGT-like_enzyme"/>
</dbReference>
<feature type="non-terminal residue" evidence="1">
    <location>
        <position position="504"/>
    </location>
</feature>
<dbReference type="AlphaFoldDB" id="W4LQ88"/>
<evidence type="ECO:0000313" key="2">
    <source>
        <dbReference type="Proteomes" id="UP000019140"/>
    </source>
</evidence>
<dbReference type="SUPFAM" id="SSF56235">
    <property type="entry name" value="N-terminal nucleophile aminohydrolases (Ntn hydrolases)"/>
    <property type="match status" value="1"/>
</dbReference>
<protein>
    <recommendedName>
        <fullName evidence="3">Gamma-glutamyltransferase</fullName>
    </recommendedName>
</protein>
<comment type="caution">
    <text evidence="1">The sequence shown here is derived from an EMBL/GenBank/DDBJ whole genome shotgun (WGS) entry which is preliminary data.</text>
</comment>
<gene>
    <name evidence="1" type="ORF">ETSY2_39820</name>
</gene>
<proteinExistence type="predicted"/>
<organism evidence="1 2">
    <name type="scientific">Candidatus Entotheonella gemina</name>
    <dbReference type="NCBI Taxonomy" id="1429439"/>
    <lineage>
        <taxon>Bacteria</taxon>
        <taxon>Pseudomonadati</taxon>
        <taxon>Nitrospinota/Tectimicrobiota group</taxon>
        <taxon>Candidatus Tectimicrobiota</taxon>
        <taxon>Candidatus Entotheonellia</taxon>
        <taxon>Candidatus Entotheonellales</taxon>
        <taxon>Candidatus Entotheonellaceae</taxon>
        <taxon>Candidatus Entotheonella</taxon>
    </lineage>
</organism>
<dbReference type="EMBL" id="AZHX01001770">
    <property type="protein sequence ID" value="ETX00030.1"/>
    <property type="molecule type" value="Genomic_DNA"/>
</dbReference>
<dbReference type="HOGENOM" id="CLU_014813_0_3_7"/>
<dbReference type="Gene3D" id="3.60.20.40">
    <property type="match status" value="1"/>
</dbReference>
<dbReference type="InterPro" id="IPR043138">
    <property type="entry name" value="GGT_lsub"/>
</dbReference>
<dbReference type="PRINTS" id="PR01210">
    <property type="entry name" value="GGTRANSPTASE"/>
</dbReference>
<name>W4LQ88_9BACT</name>
<dbReference type="PANTHER" id="PTHR43881">
    <property type="entry name" value="GAMMA-GLUTAMYLTRANSPEPTIDASE (AFU_ORTHOLOGUE AFUA_4G13580)"/>
    <property type="match status" value="1"/>
</dbReference>
<sequence>MTVATPSRSWLWDIPPSPQQKAGAVPALIPAILDDDTMLYWPHHLEQEADTMTLEQPVQTHRPVVMGQNGMVVSAHPLASQAGLRMLQEGGNAMDAAAATAATLNVVEPYMSGAGGLGVLLCYVARENRLRVLNFSGRAPYTATPGRFTLETREVGSRASLVPGNVAGWMTLLETYGSMHRGHVLTPAITYAEHGFPLSYNNHRYIYNHQPLLSRFPTTASIFLPHGEAPRAGTIFKQKALAQSLRAIADGGREAFYRGPLAKAIVTFLQTQDGLLTLDDFADYQAVWEEPIHTAYRGYDVYAPPPNSSGFQILETLSILNHIDVQALGYGTPAYLHLLMEAAKLSITDRIAYAGDPEHTPVPLDRLLAPAYAKAQLGRINWQQAARVIGERPAGETIADVIRPGIDPAYRDGLTTYLSTADREGNIVSLTQTLGTGFGGGLVMGDTGIFLNNMCWWFEIDTASDHPNCVAPGKRVDFCVSPIQAFQNGAFNLSIGTPGSYGIL</sequence>
<dbReference type="InterPro" id="IPR029055">
    <property type="entry name" value="Ntn_hydrolases_N"/>
</dbReference>